<gene>
    <name evidence="6" type="ORF">Y88_2671</name>
</gene>
<keyword evidence="4 5" id="KW-0472">Membrane</keyword>
<dbReference type="PANTHER" id="PTHR43701">
    <property type="entry name" value="MEMBRANE TRANSPORTER PROTEIN MJ0441-RELATED"/>
    <property type="match status" value="1"/>
</dbReference>
<dbReference type="HOGENOM" id="CLU_045498_0_0_5"/>
<dbReference type="eggNOG" id="COG0730">
    <property type="taxonomic scope" value="Bacteria"/>
</dbReference>
<feature type="transmembrane region" description="Helical" evidence="5">
    <location>
        <begin position="246"/>
        <end position="269"/>
    </location>
</feature>
<keyword evidence="3 5" id="KW-1133">Transmembrane helix</keyword>
<dbReference type="GO" id="GO:0005886">
    <property type="term" value="C:plasma membrane"/>
    <property type="evidence" value="ECO:0007669"/>
    <property type="project" value="UniProtKB-SubCell"/>
</dbReference>
<feature type="transmembrane region" description="Helical" evidence="5">
    <location>
        <begin position="281"/>
        <end position="306"/>
    </location>
</feature>
<feature type="transmembrane region" description="Helical" evidence="5">
    <location>
        <begin position="312"/>
        <end position="330"/>
    </location>
</feature>
<feature type="transmembrane region" description="Helical" evidence="5">
    <location>
        <begin position="212"/>
        <end position="240"/>
    </location>
</feature>
<feature type="transmembrane region" description="Helical" evidence="5">
    <location>
        <begin position="123"/>
        <end position="145"/>
    </location>
</feature>
<name>F1Z723_9SPHN</name>
<evidence type="ECO:0000256" key="1">
    <source>
        <dbReference type="ARBA" id="ARBA00004141"/>
    </source>
</evidence>
<dbReference type="Proteomes" id="UP000004728">
    <property type="component" value="Unassembled WGS sequence"/>
</dbReference>
<keyword evidence="7" id="KW-1185">Reference proteome</keyword>
<evidence type="ECO:0000256" key="4">
    <source>
        <dbReference type="ARBA" id="ARBA00023136"/>
    </source>
</evidence>
<dbReference type="InterPro" id="IPR051598">
    <property type="entry name" value="TSUP/Inactive_protease-like"/>
</dbReference>
<protein>
    <recommendedName>
        <fullName evidence="5">Probable membrane transporter protein</fullName>
    </recommendedName>
</protein>
<feature type="transmembrane region" description="Helical" evidence="5">
    <location>
        <begin position="84"/>
        <end position="111"/>
    </location>
</feature>
<comment type="caution">
    <text evidence="6">The sequence shown here is derived from an EMBL/GenBank/DDBJ whole genome shotgun (WGS) entry which is preliminary data.</text>
</comment>
<evidence type="ECO:0000256" key="5">
    <source>
        <dbReference type="RuleBase" id="RU363041"/>
    </source>
</evidence>
<keyword evidence="2 5" id="KW-0812">Transmembrane</keyword>
<feature type="transmembrane region" description="Helical" evidence="5">
    <location>
        <begin position="157"/>
        <end position="178"/>
    </location>
</feature>
<comment type="similarity">
    <text evidence="5">Belongs to the 4-toluene sulfonate uptake permease (TSUP) (TC 2.A.102) family.</text>
</comment>
<dbReference type="AlphaFoldDB" id="F1Z723"/>
<evidence type="ECO:0000313" key="6">
    <source>
        <dbReference type="EMBL" id="EGD59627.1"/>
    </source>
</evidence>
<keyword evidence="5" id="KW-1003">Cell membrane</keyword>
<evidence type="ECO:0000313" key="7">
    <source>
        <dbReference type="Proteomes" id="UP000004728"/>
    </source>
</evidence>
<feature type="transmembrane region" description="Helical" evidence="5">
    <location>
        <begin position="51"/>
        <end position="72"/>
    </location>
</feature>
<sequence length="345" mass="36048">MNNPINFDRKPFSRHPPPRAFPIVATKAWRGAPKPASVPGRMDVYLPIANLAVNGLVIVGLGALTGLLSGMFGVGGGFLTTPLLIFYGVPPTVAAASAASQVTGASVSGALAHARRGGIDYQIGAVLIAGGVIGTGIGALLFRVLQALGQIDTTINVLYVVMLGSIGSLMGVESFGAIRARQTGRAQKARRRRHHPLVASLPLRWRFYRSGLYISPLAPLLLGIATGILTMLMGIGGGFILVPAMLYILGMSVTVVVGTSLFQILFVTMATTMMHALTTRAVDLVLASLLLVGSVLGAQIGALFAQKAKPDVLRLVLALIVLAVAVRMALGLGWRPDEIYTVVGL</sequence>
<dbReference type="PANTHER" id="PTHR43701:SF12">
    <property type="entry name" value="MEMBRANE TRANSPORTER PROTEIN YTNM-RELATED"/>
    <property type="match status" value="1"/>
</dbReference>
<reference evidence="6 7" key="1">
    <citation type="journal article" date="2012" name="J. Bacteriol.">
        <title>Draft Genome Sequence of Novosphingobium nitrogenifigens Y88T.</title>
        <authorList>
            <person name="Strabala T.J."/>
            <person name="Macdonald L."/>
            <person name="Liu V."/>
            <person name="Smit A.M."/>
        </authorList>
    </citation>
    <scope>NUCLEOTIDE SEQUENCE [LARGE SCALE GENOMIC DNA]</scope>
    <source>
        <strain evidence="6 7">DSM 19370</strain>
    </source>
</reference>
<organism evidence="6 7">
    <name type="scientific">Novosphingobium nitrogenifigens DSM 19370</name>
    <dbReference type="NCBI Taxonomy" id="983920"/>
    <lineage>
        <taxon>Bacteria</taxon>
        <taxon>Pseudomonadati</taxon>
        <taxon>Pseudomonadota</taxon>
        <taxon>Alphaproteobacteria</taxon>
        <taxon>Sphingomonadales</taxon>
        <taxon>Sphingomonadaceae</taxon>
        <taxon>Novosphingobium</taxon>
    </lineage>
</organism>
<evidence type="ECO:0000256" key="3">
    <source>
        <dbReference type="ARBA" id="ARBA00022989"/>
    </source>
</evidence>
<accession>F1Z723</accession>
<evidence type="ECO:0000256" key="2">
    <source>
        <dbReference type="ARBA" id="ARBA00022692"/>
    </source>
</evidence>
<dbReference type="STRING" id="983920.Y88_2671"/>
<comment type="subcellular location">
    <subcellularLocation>
        <location evidence="5">Cell membrane</location>
        <topology evidence="5">Multi-pass membrane protein</topology>
    </subcellularLocation>
    <subcellularLocation>
        <location evidence="1">Membrane</location>
        <topology evidence="1">Multi-pass membrane protein</topology>
    </subcellularLocation>
</comment>
<dbReference type="Pfam" id="PF01925">
    <property type="entry name" value="TauE"/>
    <property type="match status" value="1"/>
</dbReference>
<proteinExistence type="inferred from homology"/>
<dbReference type="EMBL" id="AEWJ01000026">
    <property type="protein sequence ID" value="EGD59627.1"/>
    <property type="molecule type" value="Genomic_DNA"/>
</dbReference>
<dbReference type="InterPro" id="IPR002781">
    <property type="entry name" value="TM_pro_TauE-like"/>
</dbReference>
<dbReference type="InParanoid" id="F1Z723"/>